<dbReference type="SMART" id="SM00741">
    <property type="entry name" value="SapB"/>
    <property type="match status" value="4"/>
</dbReference>
<gene>
    <name evidence="15" type="primary">PSAPL1</name>
</gene>
<dbReference type="GO" id="GO:0016020">
    <property type="term" value="C:membrane"/>
    <property type="evidence" value="ECO:0007669"/>
    <property type="project" value="GOC"/>
</dbReference>
<evidence type="ECO:0000259" key="13">
    <source>
        <dbReference type="PROSITE" id="PS50015"/>
    </source>
</evidence>
<reference evidence="15 16" key="1">
    <citation type="submission" date="2014-03" db="EMBL/GenBank/DDBJ databases">
        <authorList>
            <person name="Warren W."/>
            <person name="Wilson R.K."/>
        </authorList>
    </citation>
    <scope>NUCLEOTIDE SEQUENCE</scope>
</reference>
<dbReference type="GO" id="GO:0005829">
    <property type="term" value="C:cytosol"/>
    <property type="evidence" value="ECO:0007669"/>
    <property type="project" value="Ensembl"/>
</dbReference>
<dbReference type="InterPro" id="IPR007856">
    <property type="entry name" value="SapB_1"/>
</dbReference>
<dbReference type="STRING" id="60711.ENSCSAP00000019200"/>
<reference evidence="15" key="2">
    <citation type="submission" date="2025-08" db="UniProtKB">
        <authorList>
            <consortium name="Ensembl"/>
        </authorList>
    </citation>
    <scope>IDENTIFICATION</scope>
</reference>
<feature type="disulfide bond" evidence="12">
    <location>
        <begin position="325"/>
        <end position="336"/>
    </location>
</feature>
<dbReference type="Pfam" id="PF05184">
    <property type="entry name" value="SapB_1"/>
    <property type="match status" value="1"/>
</dbReference>
<dbReference type="OMA" id="CKWMVDA"/>
<keyword evidence="6" id="KW-0443">Lipid metabolism</keyword>
<feature type="disulfide bond" evidence="12">
    <location>
        <begin position="187"/>
        <end position="248"/>
    </location>
</feature>
<dbReference type="FunFam" id="1.10.225.10:FF:000014">
    <property type="entry name" value="Proactivator polypeptide-like 1"/>
    <property type="match status" value="1"/>
</dbReference>
<dbReference type="InterPro" id="IPR003119">
    <property type="entry name" value="SAP_A"/>
</dbReference>
<feature type="disulfide bond" evidence="12">
    <location>
        <begin position="294"/>
        <end position="366"/>
    </location>
</feature>
<dbReference type="EMBL" id="AQIB01114766">
    <property type="status" value="NOT_ANNOTATED_CDS"/>
    <property type="molecule type" value="Genomic_DNA"/>
</dbReference>
<protein>
    <recommendedName>
        <fullName evidence="10 11">Proactivator polypeptide-like 1</fullName>
    </recommendedName>
</protein>
<keyword evidence="5" id="KW-0746">Sphingolipid metabolism</keyword>
<evidence type="ECO:0000256" key="7">
    <source>
        <dbReference type="ARBA" id="ARBA00023157"/>
    </source>
</evidence>
<feature type="disulfide bond" evidence="12">
    <location>
        <begin position="95"/>
        <end position="107"/>
    </location>
</feature>
<comment type="function">
    <text evidence="9 11">May activate the lysosomal degradation of sphingolipids.</text>
</comment>
<dbReference type="GO" id="GO:0019216">
    <property type="term" value="P:regulation of lipid metabolic process"/>
    <property type="evidence" value="ECO:0007669"/>
    <property type="project" value="UniProtKB-UniRule"/>
</dbReference>
<sequence length="521" mass="56619">MLCALLLLPSLLGATRASPTSGPQECAKGSMVWCQDLQAAARCGAMGYCQGAVWNKPPVKSLPCDVCQDIAAADGNGLNPDATESDILALVMKTCEWLPSQESSAGCKWMVDAHSSAILSMLHGDPDSAPAQVCTALSLCEPLQRHLATLGPLSKGDTSEAVAPFMANGPLRFHPPQVPEGALCQDCVRQVYRLQEAVRSNLTLADLNIQEQCESLGPGLAVLCKNYLRQFFVPAEQALSLLPAQELCRKGGFCEELGAPAHLTQVVAMDGVPSLELGLPRKQSEMQMKAGVTCEVCMSVVQKLDHWLMSNSSELMIIHALERVCSVMPASIRKECIILVDTYSPSLVQLVAKITPEKVCRFIRLCGNRRRSRALPDAYAVVLSPEWDAENQGSFCNGCKRLLTVSSHNLESKSTKRDILMAFKGACSILLLPYMIQCKHFVTQYEPVLIESLKDMVDPVAVCKKVGACHGPRTPLLGTDQCALGPSFWCRSHEAAKLCNTVQHCQKHVWKETPLHTGEHA</sequence>
<dbReference type="PROSITE" id="PS51110">
    <property type="entry name" value="SAP_A"/>
    <property type="match status" value="2"/>
</dbReference>
<dbReference type="AlphaFoldDB" id="A0A0D9SEB1"/>
<feature type="disulfide bond" evidence="12">
    <location>
        <begin position="213"/>
        <end position="224"/>
    </location>
</feature>
<dbReference type="GeneTree" id="ENSGT00940000164031"/>
<feature type="domain" description="Saposin B-type" evidence="13">
    <location>
        <begin position="60"/>
        <end position="144"/>
    </location>
</feature>
<comment type="subcellular location">
    <subcellularLocation>
        <location evidence="1">Secreted</location>
    </subcellularLocation>
</comment>
<dbReference type="Ensembl" id="ENSCSAT00000019794.1">
    <property type="protein sequence ID" value="ENSCSAP00000019200.1"/>
    <property type="gene ID" value="ENSCSAG00000019704.1"/>
</dbReference>
<dbReference type="GO" id="GO:0060736">
    <property type="term" value="P:prostate gland growth"/>
    <property type="evidence" value="ECO:0007669"/>
    <property type="project" value="TreeGrafter"/>
</dbReference>
<evidence type="ECO:0000256" key="5">
    <source>
        <dbReference type="ARBA" id="ARBA00022919"/>
    </source>
</evidence>
<feature type="domain" description="Saposin B-type" evidence="13">
    <location>
        <begin position="180"/>
        <end position="258"/>
    </location>
</feature>
<dbReference type="PRINTS" id="PR01797">
    <property type="entry name" value="SAPOSIN"/>
</dbReference>
<dbReference type="GO" id="GO:0006665">
    <property type="term" value="P:sphingolipid metabolic process"/>
    <property type="evidence" value="ECO:0007669"/>
    <property type="project" value="UniProtKB-UniRule"/>
</dbReference>
<dbReference type="InterPro" id="IPR008139">
    <property type="entry name" value="SaposinB_dom"/>
</dbReference>
<dbReference type="SMART" id="SM00162">
    <property type="entry name" value="SAPA"/>
    <property type="match status" value="2"/>
</dbReference>
<dbReference type="GO" id="GO:0060742">
    <property type="term" value="P:epithelial cell differentiation involved in prostate gland development"/>
    <property type="evidence" value="ECO:0007669"/>
    <property type="project" value="TreeGrafter"/>
</dbReference>
<feature type="signal peptide" evidence="11">
    <location>
        <begin position="1"/>
        <end position="17"/>
    </location>
</feature>
<dbReference type="BioGRID-ORCS" id="103246422">
    <property type="hits" value="0 hits in 9 CRISPR screens"/>
</dbReference>
<feature type="domain" description="Saposin B-type" evidence="13">
    <location>
        <begin position="392"/>
        <end position="473"/>
    </location>
</feature>
<organism evidence="15 16">
    <name type="scientific">Chlorocebus sabaeus</name>
    <name type="common">Green monkey</name>
    <name type="synonym">Simia sabaea</name>
    <dbReference type="NCBI Taxonomy" id="60711"/>
    <lineage>
        <taxon>Eukaryota</taxon>
        <taxon>Metazoa</taxon>
        <taxon>Chordata</taxon>
        <taxon>Craniata</taxon>
        <taxon>Vertebrata</taxon>
        <taxon>Euteleostomi</taxon>
        <taxon>Mammalia</taxon>
        <taxon>Eutheria</taxon>
        <taxon>Euarchontoglires</taxon>
        <taxon>Primates</taxon>
        <taxon>Haplorrhini</taxon>
        <taxon>Catarrhini</taxon>
        <taxon>Cercopithecidae</taxon>
        <taxon>Cercopithecinae</taxon>
        <taxon>Chlorocebus</taxon>
    </lineage>
</organism>
<feature type="disulfide bond" evidence="12">
    <location>
        <begin position="184"/>
        <end position="254"/>
    </location>
</feature>
<reference evidence="15" key="3">
    <citation type="submission" date="2025-09" db="UniProtKB">
        <authorList>
            <consortium name="Ensembl"/>
        </authorList>
    </citation>
    <scope>IDENTIFICATION</scope>
</reference>
<evidence type="ECO:0000256" key="6">
    <source>
        <dbReference type="ARBA" id="ARBA00023098"/>
    </source>
</evidence>
<dbReference type="Gene3D" id="1.10.225.10">
    <property type="entry name" value="Saposin-like"/>
    <property type="match status" value="4"/>
</dbReference>
<dbReference type="Pfam" id="PF03489">
    <property type="entry name" value="SapB_2"/>
    <property type="match status" value="2"/>
</dbReference>
<dbReference type="PANTHER" id="PTHR11480:SF39">
    <property type="entry name" value="PROACTIVATOR POLYPEPTIDE-LIKE 1"/>
    <property type="match status" value="1"/>
</dbReference>
<dbReference type="InterPro" id="IPR011001">
    <property type="entry name" value="Saposin-like"/>
</dbReference>
<keyword evidence="7 12" id="KW-1015">Disulfide bond</keyword>
<evidence type="ECO:0000256" key="3">
    <source>
        <dbReference type="ARBA" id="ARBA00022729"/>
    </source>
</evidence>
<dbReference type="PANTHER" id="PTHR11480">
    <property type="entry name" value="SAPOSIN-RELATED"/>
    <property type="match status" value="1"/>
</dbReference>
<keyword evidence="4" id="KW-0677">Repeat</keyword>
<dbReference type="GO" id="GO:0005764">
    <property type="term" value="C:lysosome"/>
    <property type="evidence" value="ECO:0007669"/>
    <property type="project" value="UniProtKB-UniRule"/>
</dbReference>
<feature type="disulfide bond" evidence="12">
    <location>
        <begin position="297"/>
        <end position="360"/>
    </location>
</feature>
<feature type="disulfide bond" evidence="12">
    <location>
        <begin position="396"/>
        <end position="469"/>
    </location>
</feature>
<evidence type="ECO:0000256" key="11">
    <source>
        <dbReference type="PIRNR" id="PIRNR002431"/>
    </source>
</evidence>
<dbReference type="Proteomes" id="UP000029965">
    <property type="component" value="Chromosome 27"/>
</dbReference>
<keyword evidence="2" id="KW-0964">Secreted</keyword>
<feature type="disulfide bond" evidence="12">
    <location>
        <begin position="427"/>
        <end position="438"/>
    </location>
</feature>
<dbReference type="eggNOG" id="KOG1340">
    <property type="taxonomic scope" value="Eukaryota"/>
</dbReference>
<feature type="disulfide bond" evidence="12">
    <location>
        <begin position="67"/>
        <end position="134"/>
    </location>
</feature>
<evidence type="ECO:0000256" key="10">
    <source>
        <dbReference type="ARBA" id="ARBA00068560"/>
    </source>
</evidence>
<accession>A0A0D9SEB1</accession>
<dbReference type="InterPro" id="IPR051428">
    <property type="entry name" value="Sphingo_Act-Surfact_Prot"/>
</dbReference>
<keyword evidence="8" id="KW-0325">Glycoprotein</keyword>
<dbReference type="KEGG" id="csab:103246422"/>
<evidence type="ECO:0000313" key="15">
    <source>
        <dbReference type="Ensembl" id="ENSCSAP00000019200.1"/>
    </source>
</evidence>
<dbReference type="SUPFAM" id="SSF47862">
    <property type="entry name" value="Saposin"/>
    <property type="match status" value="4"/>
</dbReference>
<name>A0A0D9SEB1_CHLSB</name>
<dbReference type="GeneID" id="103246422"/>
<evidence type="ECO:0000256" key="4">
    <source>
        <dbReference type="ARBA" id="ARBA00022737"/>
    </source>
</evidence>
<dbReference type="GO" id="GO:0007193">
    <property type="term" value="P:adenylate cyclase-inhibiting G protein-coupled receptor signaling pathway"/>
    <property type="evidence" value="ECO:0007669"/>
    <property type="project" value="UniProtKB-UniRule"/>
</dbReference>
<keyword evidence="16" id="KW-1185">Reference proteome</keyword>
<evidence type="ECO:0000256" key="1">
    <source>
        <dbReference type="ARBA" id="ARBA00004613"/>
    </source>
</evidence>
<evidence type="ECO:0000256" key="12">
    <source>
        <dbReference type="PIRSR" id="PIRSR002431-1"/>
    </source>
</evidence>
<dbReference type="InterPro" id="IPR008373">
    <property type="entry name" value="Saposin"/>
</dbReference>
<evidence type="ECO:0000256" key="9">
    <source>
        <dbReference type="ARBA" id="ARBA00053216"/>
    </source>
</evidence>
<evidence type="ECO:0000256" key="2">
    <source>
        <dbReference type="ARBA" id="ARBA00022525"/>
    </source>
</evidence>
<proteinExistence type="predicted"/>
<feature type="domain" description="Saposin A-type" evidence="14">
    <location>
        <begin position="475"/>
        <end position="515"/>
    </location>
</feature>
<keyword evidence="3 11" id="KW-0732">Signal</keyword>
<dbReference type="FunFam" id="1.10.225.10:FF:000002">
    <property type="entry name" value="prosaposin isoform X2"/>
    <property type="match status" value="3"/>
</dbReference>
<feature type="disulfide bond" evidence="12">
    <location>
        <begin position="399"/>
        <end position="463"/>
    </location>
</feature>
<evidence type="ECO:0000313" key="16">
    <source>
        <dbReference type="Proteomes" id="UP000029965"/>
    </source>
</evidence>
<dbReference type="CTD" id="768239"/>
<evidence type="ECO:0000256" key="8">
    <source>
        <dbReference type="ARBA" id="ARBA00023180"/>
    </source>
</evidence>
<feature type="domain" description="Saposin A-type" evidence="14">
    <location>
        <begin position="19"/>
        <end position="59"/>
    </location>
</feature>
<feature type="chain" id="PRO_5019622293" description="Proactivator polypeptide-like 1" evidence="11">
    <location>
        <begin position="18"/>
        <end position="521"/>
    </location>
</feature>
<dbReference type="PROSITE" id="PS50015">
    <property type="entry name" value="SAP_B"/>
    <property type="match status" value="4"/>
</dbReference>
<dbReference type="Pfam" id="PF02199">
    <property type="entry name" value="SapA"/>
    <property type="match status" value="2"/>
</dbReference>
<dbReference type="InterPro" id="IPR021165">
    <property type="entry name" value="Saposin_chordata"/>
</dbReference>
<feature type="domain" description="Saposin B-type" evidence="13">
    <location>
        <begin position="290"/>
        <end position="370"/>
    </location>
</feature>
<dbReference type="InterPro" id="IPR008138">
    <property type="entry name" value="SapB_2"/>
</dbReference>
<evidence type="ECO:0000259" key="14">
    <source>
        <dbReference type="PROSITE" id="PS51110"/>
    </source>
</evidence>
<dbReference type="GO" id="GO:0005576">
    <property type="term" value="C:extracellular region"/>
    <property type="evidence" value="ECO:0007669"/>
    <property type="project" value="UniProtKB-SubCell"/>
</dbReference>
<feature type="disulfide bond" evidence="12">
    <location>
        <begin position="64"/>
        <end position="140"/>
    </location>
</feature>
<dbReference type="PIRSF" id="PIRSF002431">
    <property type="entry name" value="Saposin"/>
    <property type="match status" value="1"/>
</dbReference>